<dbReference type="InterPro" id="IPR051169">
    <property type="entry name" value="NADH-Q_oxidoreductase"/>
</dbReference>
<evidence type="ECO:0000256" key="2">
    <source>
        <dbReference type="ARBA" id="ARBA00022630"/>
    </source>
</evidence>
<evidence type="ECO:0000256" key="8">
    <source>
        <dbReference type="ARBA" id="ARBA00023002"/>
    </source>
</evidence>
<dbReference type="Gene3D" id="3.50.50.100">
    <property type="match status" value="1"/>
</dbReference>
<evidence type="ECO:0000256" key="3">
    <source>
        <dbReference type="ARBA" id="ARBA00022679"/>
    </source>
</evidence>
<comment type="cofactor">
    <cofactor evidence="1">
        <name>FAD</name>
        <dbReference type="ChEBI" id="CHEBI:57692"/>
    </cofactor>
</comment>
<keyword evidence="3 13" id="KW-0808">Transferase</keyword>
<proteinExistence type="predicted"/>
<organism evidence="13 14">
    <name type="scientific">Fuscibacter oryzae</name>
    <dbReference type="NCBI Taxonomy" id="2803939"/>
    <lineage>
        <taxon>Bacteria</taxon>
        <taxon>Pseudomonadati</taxon>
        <taxon>Pseudomonadota</taxon>
        <taxon>Alphaproteobacteria</taxon>
        <taxon>Rhodobacterales</taxon>
        <taxon>Paracoccaceae</taxon>
        <taxon>Fuscibacter</taxon>
    </lineage>
</organism>
<dbReference type="Pfam" id="PF07992">
    <property type="entry name" value="Pyr_redox_2"/>
    <property type="match status" value="1"/>
</dbReference>
<reference evidence="13" key="1">
    <citation type="submission" date="2021-01" db="EMBL/GenBank/DDBJ databases">
        <title>Genome seq and assembly of Tabrizicola sp. KVB23.</title>
        <authorList>
            <person name="Chhetri G."/>
        </authorList>
    </citation>
    <scope>NUCLEOTIDE SEQUENCE</scope>
    <source>
        <strain evidence="13">KVB23</strain>
    </source>
</reference>
<dbReference type="InterPro" id="IPR036921">
    <property type="entry name" value="PurM-like_N_sf"/>
</dbReference>
<evidence type="ECO:0000256" key="6">
    <source>
        <dbReference type="ARBA" id="ARBA00022827"/>
    </source>
</evidence>
<dbReference type="InterPro" id="IPR004536">
    <property type="entry name" value="SPS/SelD"/>
</dbReference>
<dbReference type="Pfam" id="PF02769">
    <property type="entry name" value="AIRS_C"/>
    <property type="match status" value="1"/>
</dbReference>
<dbReference type="PRINTS" id="PR00368">
    <property type="entry name" value="FADPNR"/>
</dbReference>
<dbReference type="InterPro" id="IPR016188">
    <property type="entry name" value="PurM-like_N"/>
</dbReference>
<feature type="domain" description="FAD/NAD(P)-binding" evidence="12">
    <location>
        <begin position="10"/>
        <end position="303"/>
    </location>
</feature>
<dbReference type="Pfam" id="PF00586">
    <property type="entry name" value="AIRS"/>
    <property type="match status" value="1"/>
</dbReference>
<evidence type="ECO:0000259" key="10">
    <source>
        <dbReference type="Pfam" id="PF00586"/>
    </source>
</evidence>
<keyword evidence="7" id="KW-0067">ATP-binding</keyword>
<dbReference type="GO" id="GO:0005524">
    <property type="term" value="F:ATP binding"/>
    <property type="evidence" value="ECO:0007669"/>
    <property type="project" value="UniProtKB-KW"/>
</dbReference>
<feature type="domain" description="PurM-like C-terminal" evidence="11">
    <location>
        <begin position="549"/>
        <end position="722"/>
    </location>
</feature>
<feature type="domain" description="PurM-like N-terminal" evidence="10">
    <location>
        <begin position="430"/>
        <end position="538"/>
    </location>
</feature>
<dbReference type="InterPro" id="IPR010918">
    <property type="entry name" value="PurM-like_C_dom"/>
</dbReference>
<dbReference type="NCBIfam" id="TIGR03169">
    <property type="entry name" value="Nterm_to_SelD"/>
    <property type="match status" value="1"/>
</dbReference>
<dbReference type="AlphaFoldDB" id="A0A8J7MTV0"/>
<dbReference type="SUPFAM" id="SSF51905">
    <property type="entry name" value="FAD/NAD(P)-binding domain"/>
    <property type="match status" value="2"/>
</dbReference>
<dbReference type="PANTHER" id="PTHR42913:SF9">
    <property type="entry name" value="SLR1591 PROTEIN"/>
    <property type="match status" value="1"/>
</dbReference>
<dbReference type="EC" id="2.7.9.3" evidence="13"/>
<dbReference type="GO" id="GO:0004756">
    <property type="term" value="F:selenide, water dikinase activity"/>
    <property type="evidence" value="ECO:0007669"/>
    <property type="project" value="UniProtKB-EC"/>
</dbReference>
<keyword evidence="8" id="KW-0560">Oxidoreductase</keyword>
<dbReference type="GO" id="GO:0019646">
    <property type="term" value="P:aerobic electron transport chain"/>
    <property type="evidence" value="ECO:0007669"/>
    <property type="project" value="TreeGrafter"/>
</dbReference>
<dbReference type="PANTHER" id="PTHR42913">
    <property type="entry name" value="APOPTOSIS-INDUCING FACTOR 1"/>
    <property type="match status" value="1"/>
</dbReference>
<dbReference type="EMBL" id="JAESVP010000005">
    <property type="protein sequence ID" value="MBL4928900.1"/>
    <property type="molecule type" value="Genomic_DNA"/>
</dbReference>
<sequence length="732" mass="75199">MQADYPVMRDVVLVGGGHAHALVARMWAMAPLPGARLTLINPGPVAPYTGMLPGLIGGHYRRDEIMIDLVRLARFAGARLILDRAAGIDTAARQIVLHDRPPLPYDVASLDIGIGSDLPDLPGFARHATAAKPLGDYALAWEAFVARRLAYPRVVVVGGGVGGVELALASAYRLRAGGAQPKITLVERAAEILPHIGAGARRSLLDHLAKAGVAIVTGETPVGATATEVALTNGQTLGADFVLTVAGSRPQGWLGETGLALERGFVTVGPTLQTSDPQVFASGDCAHMTHAPRPKAGVFAVRQAPVLFHNLRAALTGAPLRTYHPQRDYLKLVSTGDKAAVADKFGLRAGGPWLWRLKDRIDRKFMAMFGDFPAMPAPALPANAVPGLAEVIGPKPLCGGCGAKLGGPALAGALAALPQPARADVLSGRGDDAAILRAQGGVQVITTDHLRRFTHDPRLMARIAALHALGDIWAMGAAPQAALTQVILPRMSDTKSAETLAEVMAEAAATFAEAGADVVGGHSSVGGELTIGFTVTGLARRALTKGGAQPGDALILTKAIGTGTIMAAEMAVVHLPGLILGEAVAAALTSMTQSSGPAAAVLAPVARAMTDVTGFGLAGHLLEMLDASGCGAQVQAATIPLLPGAMKLAAAGESSSLAPANRALTVGRLMLPEGPLRALLHDPQTGGGLLAAVPAEQAEEILERLRAAGYDAVRIGQVVAGPPRIEVIQSND</sequence>
<dbReference type="InterPro" id="IPR017584">
    <property type="entry name" value="Pyridine_nucleo_diS_OxRdtase_N"/>
</dbReference>
<evidence type="ECO:0000256" key="1">
    <source>
        <dbReference type="ARBA" id="ARBA00001974"/>
    </source>
</evidence>
<evidence type="ECO:0000259" key="11">
    <source>
        <dbReference type="Pfam" id="PF02769"/>
    </source>
</evidence>
<keyword evidence="9" id="KW-0711">Selenium</keyword>
<evidence type="ECO:0000256" key="9">
    <source>
        <dbReference type="ARBA" id="ARBA00023266"/>
    </source>
</evidence>
<keyword evidence="5" id="KW-0418">Kinase</keyword>
<evidence type="ECO:0000256" key="4">
    <source>
        <dbReference type="ARBA" id="ARBA00022741"/>
    </source>
</evidence>
<dbReference type="RefSeq" id="WP_202661372.1">
    <property type="nucleotide sequence ID" value="NZ_JAESVP010000005.1"/>
</dbReference>
<protein>
    <submittedName>
        <fullName evidence="13">Selenide, water dikinase SelD</fullName>
        <ecNumber evidence="13">2.7.9.3</ecNumber>
    </submittedName>
</protein>
<evidence type="ECO:0000313" key="14">
    <source>
        <dbReference type="Proteomes" id="UP000619033"/>
    </source>
</evidence>
<dbReference type="CDD" id="cd02195">
    <property type="entry name" value="SelD"/>
    <property type="match status" value="1"/>
</dbReference>
<dbReference type="PRINTS" id="PR00469">
    <property type="entry name" value="PNDRDTASEII"/>
</dbReference>
<dbReference type="SUPFAM" id="SSF55326">
    <property type="entry name" value="PurM N-terminal domain-like"/>
    <property type="match status" value="1"/>
</dbReference>
<evidence type="ECO:0000313" key="13">
    <source>
        <dbReference type="EMBL" id="MBL4928900.1"/>
    </source>
</evidence>
<gene>
    <name evidence="13" type="primary">selD</name>
    <name evidence="13" type="ORF">JI744_12355</name>
</gene>
<dbReference type="Gene3D" id="3.30.1330.10">
    <property type="entry name" value="PurM-like, N-terminal domain"/>
    <property type="match status" value="1"/>
</dbReference>
<keyword evidence="4" id="KW-0547">Nucleotide-binding</keyword>
<dbReference type="SUPFAM" id="SSF56042">
    <property type="entry name" value="PurM C-terminal domain-like"/>
    <property type="match status" value="1"/>
</dbReference>
<keyword evidence="2" id="KW-0285">Flavoprotein</keyword>
<dbReference type="InterPro" id="IPR036188">
    <property type="entry name" value="FAD/NAD-bd_sf"/>
</dbReference>
<accession>A0A8J7MTV0</accession>
<comment type="caution">
    <text evidence="13">The sequence shown here is derived from an EMBL/GenBank/DDBJ whole genome shotgun (WGS) entry which is preliminary data.</text>
</comment>
<dbReference type="NCBIfam" id="TIGR00476">
    <property type="entry name" value="selD"/>
    <property type="match status" value="1"/>
</dbReference>
<keyword evidence="6" id="KW-0274">FAD</keyword>
<dbReference type="GO" id="GO:0003955">
    <property type="term" value="F:NAD(P)H dehydrogenase (quinone) activity"/>
    <property type="evidence" value="ECO:0007669"/>
    <property type="project" value="TreeGrafter"/>
</dbReference>
<name>A0A8J7MTV0_9RHOB</name>
<evidence type="ECO:0000256" key="7">
    <source>
        <dbReference type="ARBA" id="ARBA00022840"/>
    </source>
</evidence>
<dbReference type="Gene3D" id="3.90.650.10">
    <property type="entry name" value="PurM-like C-terminal domain"/>
    <property type="match status" value="1"/>
</dbReference>
<dbReference type="InterPro" id="IPR023753">
    <property type="entry name" value="FAD/NAD-binding_dom"/>
</dbReference>
<evidence type="ECO:0000259" key="12">
    <source>
        <dbReference type="Pfam" id="PF07992"/>
    </source>
</evidence>
<evidence type="ECO:0000256" key="5">
    <source>
        <dbReference type="ARBA" id="ARBA00022777"/>
    </source>
</evidence>
<dbReference type="InterPro" id="IPR036676">
    <property type="entry name" value="PurM-like_C_sf"/>
</dbReference>
<keyword evidence="14" id="KW-1185">Reference proteome</keyword>
<dbReference type="Proteomes" id="UP000619033">
    <property type="component" value="Unassembled WGS sequence"/>
</dbReference>